<accession>A0AAV4CSQ6</accession>
<name>A0AAV4CSQ6_9GAST</name>
<gene>
    <name evidence="1" type="ORF">PoB_006140400</name>
</gene>
<keyword evidence="2" id="KW-1185">Reference proteome</keyword>
<evidence type="ECO:0000313" key="2">
    <source>
        <dbReference type="Proteomes" id="UP000735302"/>
    </source>
</evidence>
<organism evidence="1 2">
    <name type="scientific">Plakobranchus ocellatus</name>
    <dbReference type="NCBI Taxonomy" id="259542"/>
    <lineage>
        <taxon>Eukaryota</taxon>
        <taxon>Metazoa</taxon>
        <taxon>Spiralia</taxon>
        <taxon>Lophotrochozoa</taxon>
        <taxon>Mollusca</taxon>
        <taxon>Gastropoda</taxon>
        <taxon>Heterobranchia</taxon>
        <taxon>Euthyneura</taxon>
        <taxon>Panpulmonata</taxon>
        <taxon>Sacoglossa</taxon>
        <taxon>Placobranchoidea</taxon>
        <taxon>Plakobranchidae</taxon>
        <taxon>Plakobranchus</taxon>
    </lineage>
</organism>
<dbReference type="AlphaFoldDB" id="A0AAV4CSQ6"/>
<evidence type="ECO:0000313" key="1">
    <source>
        <dbReference type="EMBL" id="GFO34899.1"/>
    </source>
</evidence>
<protein>
    <submittedName>
        <fullName evidence="1">Uncharacterized protein</fullName>
    </submittedName>
</protein>
<comment type="caution">
    <text evidence="1">The sequence shown here is derived from an EMBL/GenBank/DDBJ whole genome shotgun (WGS) entry which is preliminary data.</text>
</comment>
<proteinExistence type="predicted"/>
<dbReference type="EMBL" id="BLXT01006948">
    <property type="protein sequence ID" value="GFO34899.1"/>
    <property type="molecule type" value="Genomic_DNA"/>
</dbReference>
<sequence length="172" mass="18822">MERTVPVDMAEQAEYGAAETLLMERTVPVDMAEQAEYGAAETLLMERTVPVDMAEQGEDGASETLPVERTVPVDMAEQGEDGATETLPMERTVPVDMAEQGDGIVEEDIESHLNIKACFLSPRPPGTTVIPPWCKRHAGLKSYRTVVVISMFHCIFKSPDDVVILSCQVNAL</sequence>
<reference evidence="1 2" key="1">
    <citation type="journal article" date="2021" name="Elife">
        <title>Chloroplast acquisition without the gene transfer in kleptoplastic sea slugs, Plakobranchus ocellatus.</title>
        <authorList>
            <person name="Maeda T."/>
            <person name="Takahashi S."/>
            <person name="Yoshida T."/>
            <person name="Shimamura S."/>
            <person name="Takaki Y."/>
            <person name="Nagai Y."/>
            <person name="Toyoda A."/>
            <person name="Suzuki Y."/>
            <person name="Arimoto A."/>
            <person name="Ishii H."/>
            <person name="Satoh N."/>
            <person name="Nishiyama T."/>
            <person name="Hasebe M."/>
            <person name="Maruyama T."/>
            <person name="Minagawa J."/>
            <person name="Obokata J."/>
            <person name="Shigenobu S."/>
        </authorList>
    </citation>
    <scope>NUCLEOTIDE SEQUENCE [LARGE SCALE GENOMIC DNA]</scope>
</reference>
<dbReference type="Proteomes" id="UP000735302">
    <property type="component" value="Unassembled WGS sequence"/>
</dbReference>